<reference evidence="8 9" key="1">
    <citation type="submission" date="2016-10" db="EMBL/GenBank/DDBJ databases">
        <title>Complete Genome Sequence of Flavobacterium sp. PK15.</title>
        <authorList>
            <person name="Ekwe A."/>
            <person name="Kim S.B."/>
        </authorList>
    </citation>
    <scope>NUCLEOTIDE SEQUENCE [LARGE SCALE GENOMIC DNA]</scope>
    <source>
        <strain evidence="8 9">PK15</strain>
    </source>
</reference>
<keyword evidence="4 6" id="KW-1133">Transmembrane helix</keyword>
<feature type="transmembrane region" description="Helical" evidence="6">
    <location>
        <begin position="51"/>
        <end position="71"/>
    </location>
</feature>
<evidence type="ECO:0000256" key="5">
    <source>
        <dbReference type="ARBA" id="ARBA00023136"/>
    </source>
</evidence>
<keyword evidence="5 6" id="KW-0472">Membrane</keyword>
<accession>A0A1D9PC58</accession>
<name>A0A1D9PC58_9FLAO</name>
<dbReference type="OrthoDB" id="762068at2"/>
<dbReference type="KEGG" id="fcm:BIW12_12380"/>
<gene>
    <name evidence="8" type="ORF">BIW12_12380</name>
</gene>
<dbReference type="PANTHER" id="PTHR36115">
    <property type="entry name" value="PROLINE-RICH ANTIGEN HOMOLOG-RELATED"/>
    <property type="match status" value="1"/>
</dbReference>
<dbReference type="EMBL" id="CP017774">
    <property type="protein sequence ID" value="APA00160.1"/>
    <property type="molecule type" value="Genomic_DNA"/>
</dbReference>
<evidence type="ECO:0000313" key="8">
    <source>
        <dbReference type="EMBL" id="APA00160.1"/>
    </source>
</evidence>
<evidence type="ECO:0000256" key="3">
    <source>
        <dbReference type="ARBA" id="ARBA00022692"/>
    </source>
</evidence>
<dbReference type="PANTHER" id="PTHR36115:SF4">
    <property type="entry name" value="MEMBRANE PROTEIN"/>
    <property type="match status" value="1"/>
</dbReference>
<dbReference type="GO" id="GO:0005886">
    <property type="term" value="C:plasma membrane"/>
    <property type="evidence" value="ECO:0007669"/>
    <property type="project" value="UniProtKB-SubCell"/>
</dbReference>
<dbReference type="STRING" id="1306519.BIW12_12380"/>
<keyword evidence="3 6" id="KW-0812">Transmembrane</keyword>
<evidence type="ECO:0000313" key="9">
    <source>
        <dbReference type="Proteomes" id="UP000178198"/>
    </source>
</evidence>
<organism evidence="8 9">
    <name type="scientific">Flavobacterium commune</name>
    <dbReference type="NCBI Taxonomy" id="1306519"/>
    <lineage>
        <taxon>Bacteria</taxon>
        <taxon>Pseudomonadati</taxon>
        <taxon>Bacteroidota</taxon>
        <taxon>Flavobacteriia</taxon>
        <taxon>Flavobacteriales</taxon>
        <taxon>Flavobacteriaceae</taxon>
        <taxon>Flavobacterium</taxon>
    </lineage>
</organism>
<protein>
    <recommendedName>
        <fullName evidence="7">RDD domain-containing protein</fullName>
    </recommendedName>
</protein>
<dbReference type="Pfam" id="PF06271">
    <property type="entry name" value="RDD"/>
    <property type="match status" value="1"/>
</dbReference>
<dbReference type="InterPro" id="IPR051791">
    <property type="entry name" value="Pra-immunoreactive"/>
</dbReference>
<evidence type="ECO:0000256" key="4">
    <source>
        <dbReference type="ARBA" id="ARBA00022989"/>
    </source>
</evidence>
<dbReference type="InterPro" id="IPR010432">
    <property type="entry name" value="RDD"/>
</dbReference>
<feature type="domain" description="RDD" evidence="7">
    <location>
        <begin position="9"/>
        <end position="122"/>
    </location>
</feature>
<evidence type="ECO:0000256" key="2">
    <source>
        <dbReference type="ARBA" id="ARBA00022475"/>
    </source>
</evidence>
<feature type="transmembrane region" description="Helical" evidence="6">
    <location>
        <begin position="15"/>
        <end position="39"/>
    </location>
</feature>
<proteinExistence type="predicted"/>
<evidence type="ECO:0000256" key="1">
    <source>
        <dbReference type="ARBA" id="ARBA00004651"/>
    </source>
</evidence>
<keyword evidence="9" id="KW-1185">Reference proteome</keyword>
<dbReference type="Proteomes" id="UP000178198">
    <property type="component" value="Chromosome"/>
</dbReference>
<dbReference type="AlphaFoldDB" id="A0A1D9PC58"/>
<sequence>MTQNDLKLANQGQRILNAIIDMVTFLVIWFLLSIGLMLLELNQTYPDETHKQLPIIPIIILLPTFWGYYLLTEYKFQRTLGKVLTKTKVVSSSGDKPTLKQLIFRTLSRSIPFEYFSYIVTVKGIHDKLSNTRVIKN</sequence>
<evidence type="ECO:0000259" key="7">
    <source>
        <dbReference type="Pfam" id="PF06271"/>
    </source>
</evidence>
<comment type="subcellular location">
    <subcellularLocation>
        <location evidence="1">Cell membrane</location>
        <topology evidence="1">Multi-pass membrane protein</topology>
    </subcellularLocation>
</comment>
<dbReference type="RefSeq" id="WP_071185400.1">
    <property type="nucleotide sequence ID" value="NZ_CP017774.1"/>
</dbReference>
<evidence type="ECO:0000256" key="6">
    <source>
        <dbReference type="SAM" id="Phobius"/>
    </source>
</evidence>
<keyword evidence="2" id="KW-1003">Cell membrane</keyword>